<dbReference type="GO" id="GO:0004176">
    <property type="term" value="F:ATP-dependent peptidase activity"/>
    <property type="evidence" value="ECO:0007669"/>
    <property type="project" value="InterPro"/>
</dbReference>
<dbReference type="GO" id="GO:0005524">
    <property type="term" value="F:ATP binding"/>
    <property type="evidence" value="ECO:0007669"/>
    <property type="project" value="InterPro"/>
</dbReference>
<dbReference type="GO" id="GO:0004222">
    <property type="term" value="F:metalloendopeptidase activity"/>
    <property type="evidence" value="ECO:0007669"/>
    <property type="project" value="InterPro"/>
</dbReference>
<protein>
    <submittedName>
        <fullName evidence="1">Uncharacterized protein</fullName>
    </submittedName>
</protein>
<proteinExistence type="predicted"/>
<dbReference type="SUPFAM" id="SSF140990">
    <property type="entry name" value="FtsH protease domain-like"/>
    <property type="match status" value="1"/>
</dbReference>
<dbReference type="GO" id="GO:0006508">
    <property type="term" value="P:proteolysis"/>
    <property type="evidence" value="ECO:0007669"/>
    <property type="project" value="InterPro"/>
</dbReference>
<reference evidence="1 2" key="1">
    <citation type="submission" date="2016-06" db="EMBL/GenBank/DDBJ databases">
        <title>Complete genome sequences of Bordetella bronchialis and Bordetella flabilis.</title>
        <authorList>
            <person name="LiPuma J.J."/>
            <person name="Spilker T."/>
        </authorList>
    </citation>
    <scope>NUCLEOTIDE SEQUENCE [LARGE SCALE GENOMIC DNA]</scope>
    <source>
        <strain evidence="1 2">AU10664</strain>
        <plasmid evidence="1 2">unnamed1</plasmid>
    </source>
</reference>
<dbReference type="Gene3D" id="1.20.58.760">
    <property type="entry name" value="Peptidase M41"/>
    <property type="match status" value="1"/>
</dbReference>
<dbReference type="Proteomes" id="UP000091926">
    <property type="component" value="Plasmid unnamed1"/>
</dbReference>
<accession>A0A193GND2</accession>
<organism evidence="1 2">
    <name type="scientific">Bordetella flabilis</name>
    <dbReference type="NCBI Taxonomy" id="463014"/>
    <lineage>
        <taxon>Bacteria</taxon>
        <taxon>Pseudomonadati</taxon>
        <taxon>Pseudomonadota</taxon>
        <taxon>Betaproteobacteria</taxon>
        <taxon>Burkholderiales</taxon>
        <taxon>Alcaligenaceae</taxon>
        <taxon>Bordetella</taxon>
    </lineage>
</organism>
<gene>
    <name evidence="1" type="ORF">BAU07_26525</name>
</gene>
<evidence type="ECO:0000313" key="1">
    <source>
        <dbReference type="EMBL" id="ANN80879.1"/>
    </source>
</evidence>
<sequence>MNPHADENGVIGFVTAIDSEHRLDETSFVEWHMLALLAGKLGETSLYRESTLGSRNDHTRWLNIARVYLSNHHRGIYYTEPQNKFEQEQNEAKLNALRSEHLKLLEALFERNADVFKQLAAALLDKRSLGREDLLPFLARVQLPPRFPLPFGPFQQFSNEWPMRAETAES</sequence>
<keyword evidence="2" id="KW-1185">Reference proteome</keyword>
<dbReference type="InterPro" id="IPR037219">
    <property type="entry name" value="Peptidase_M41-like"/>
</dbReference>
<keyword evidence="1" id="KW-0614">Plasmid</keyword>
<geneLocation type="plasmid" evidence="1 2">
    <name>unnamed1</name>
</geneLocation>
<evidence type="ECO:0000313" key="2">
    <source>
        <dbReference type="Proteomes" id="UP000091926"/>
    </source>
</evidence>
<dbReference type="KEGG" id="bfz:BAU07_26525"/>
<name>A0A193GND2_9BORD</name>
<dbReference type="EMBL" id="CP016173">
    <property type="protein sequence ID" value="ANN80879.1"/>
    <property type="molecule type" value="Genomic_DNA"/>
</dbReference>
<dbReference type="AlphaFoldDB" id="A0A193GND2"/>